<dbReference type="Gene3D" id="2.130.10.30">
    <property type="entry name" value="Regulator of chromosome condensation 1/beta-lactamase-inhibitor protein II"/>
    <property type="match status" value="1"/>
</dbReference>
<dbReference type="PRINTS" id="PR00633">
    <property type="entry name" value="RCCNDNSATION"/>
</dbReference>
<dbReference type="PANTHER" id="PTHR45982">
    <property type="entry name" value="REGULATOR OF CHROMOSOME CONDENSATION"/>
    <property type="match status" value="1"/>
</dbReference>
<dbReference type="GO" id="GO:0005085">
    <property type="term" value="F:guanyl-nucleotide exchange factor activity"/>
    <property type="evidence" value="ECO:0007669"/>
    <property type="project" value="TreeGrafter"/>
</dbReference>
<dbReference type="InterPro" id="IPR051553">
    <property type="entry name" value="Ran_GTPase-activating"/>
</dbReference>
<evidence type="ECO:0000313" key="6">
    <source>
        <dbReference type="EMBL" id="OAQ78542.1"/>
    </source>
</evidence>
<evidence type="ECO:0000313" key="7">
    <source>
        <dbReference type="Proteomes" id="UP000078240"/>
    </source>
</evidence>
<feature type="repeat" description="RCC1" evidence="3">
    <location>
        <begin position="132"/>
        <end position="206"/>
    </location>
</feature>
<dbReference type="Pfam" id="PF25390">
    <property type="entry name" value="WD40_RLD"/>
    <property type="match status" value="1"/>
</dbReference>
<evidence type="ECO:0000256" key="1">
    <source>
        <dbReference type="ARBA" id="ARBA00022658"/>
    </source>
</evidence>
<evidence type="ECO:0000256" key="3">
    <source>
        <dbReference type="PROSITE-ProRule" id="PRU00235"/>
    </source>
</evidence>
<comment type="caution">
    <text evidence="6">The sequence shown here is derived from an EMBL/GenBank/DDBJ whole genome shotgun (WGS) entry which is preliminary data.</text>
</comment>
<reference evidence="6 7" key="1">
    <citation type="submission" date="2016-01" db="EMBL/GenBank/DDBJ databases">
        <title>Biosynthesis of antibiotic leucinostatins and their inhibition on Phytophthora in bio-control Purpureocillium lilacinum.</title>
        <authorList>
            <person name="Wang G."/>
            <person name="Liu Z."/>
            <person name="Lin R."/>
            <person name="Li E."/>
            <person name="Mao Z."/>
            <person name="Ling J."/>
            <person name="Yin W."/>
            <person name="Xie B."/>
        </authorList>
    </citation>
    <scope>NUCLEOTIDE SEQUENCE [LARGE SCALE GENOMIC DNA]</scope>
    <source>
        <strain evidence="6">PLBJ-1</strain>
    </source>
</reference>
<feature type="region of interest" description="Disordered" evidence="4">
    <location>
        <begin position="85"/>
        <end position="107"/>
    </location>
</feature>
<feature type="compositionally biased region" description="Low complexity" evidence="4">
    <location>
        <begin position="27"/>
        <end position="40"/>
    </location>
</feature>
<feature type="repeat" description="RCC1" evidence="3">
    <location>
        <begin position="320"/>
        <end position="376"/>
    </location>
</feature>
<feature type="repeat" description="RCC1" evidence="3">
    <location>
        <begin position="207"/>
        <end position="264"/>
    </location>
</feature>
<dbReference type="PANTHER" id="PTHR45982:SF1">
    <property type="entry name" value="REGULATOR OF CHROMOSOME CONDENSATION"/>
    <property type="match status" value="1"/>
</dbReference>
<dbReference type="Proteomes" id="UP000078240">
    <property type="component" value="Unassembled WGS sequence"/>
</dbReference>
<dbReference type="InterPro" id="IPR058923">
    <property type="entry name" value="RCC1-like_dom"/>
</dbReference>
<dbReference type="PROSITE" id="PS50012">
    <property type="entry name" value="RCC1_3"/>
    <property type="match status" value="6"/>
</dbReference>
<dbReference type="InterPro" id="IPR000408">
    <property type="entry name" value="Reg_chr_condens"/>
</dbReference>
<keyword evidence="2" id="KW-0677">Repeat</keyword>
<feature type="domain" description="RCC1-like" evidence="5">
    <location>
        <begin position="76"/>
        <end position="493"/>
    </location>
</feature>
<feature type="region of interest" description="Disordered" evidence="4">
    <location>
        <begin position="145"/>
        <end position="180"/>
    </location>
</feature>
<feature type="region of interest" description="Disordered" evidence="4">
    <location>
        <begin position="1"/>
        <end position="67"/>
    </location>
</feature>
<dbReference type="InterPro" id="IPR009091">
    <property type="entry name" value="RCC1/BLIP-II"/>
</dbReference>
<evidence type="ECO:0000256" key="4">
    <source>
        <dbReference type="SAM" id="MobiDB-lite"/>
    </source>
</evidence>
<evidence type="ECO:0000256" key="2">
    <source>
        <dbReference type="ARBA" id="ARBA00022737"/>
    </source>
</evidence>
<proteinExistence type="predicted"/>
<feature type="repeat" description="RCC1" evidence="3">
    <location>
        <begin position="377"/>
        <end position="444"/>
    </location>
</feature>
<gene>
    <name evidence="6" type="ORF">VFPBJ_06663</name>
</gene>
<sequence>MSETKIQSYASDAVANEDSGSRRSRPTPKSTPAAPKAAAGSRRKHASSGTAQPPRKKQKTTKKAPLNAVPDTVLAVFMFGSGENGELGLGPKVTASKRPKPNPHLDAKDSSALHIVRLACGGMHTVALTADNRLVTWGVNDNDALGRPTNWEGKLRDADAGSDNDDAELNPRESTPTEVSTENIPGATKFVDVAAGDSCSFAVTDTGLVYGWGTFRNSEGKESFGYTAGGALIKRQPVPMLIPGLLRVTQLVCGANHALALDAAGTVWAWGCGQQNQFGRRLFGRHQESLRPRPVPVCRSGARLIASGEYHCFAVGQRRDDVWGWGLNSFGQTGDATSAGGDSALLPYPVKIPALCGQGVAVMAGGAHHSVAITADGQVYTWGRMDGGQLGIKFTDQQLGDDTVVRRDERDKPRICLQPTPVPQIGEAVHAACGTDHTIFVAKDGRAWATGFGSEGQLGLGSDDDVDVAQLIQGKAVKDRKLTWAGAGGQFSSVAGPAA</sequence>
<feature type="repeat" description="RCC1" evidence="3">
    <location>
        <begin position="74"/>
        <end position="131"/>
    </location>
</feature>
<feature type="compositionally biased region" description="Polar residues" evidence="4">
    <location>
        <begin position="1"/>
        <end position="10"/>
    </location>
</feature>
<keyword evidence="1" id="KW-0344">Guanine-nucleotide releasing factor</keyword>
<dbReference type="PROSITE" id="PS00625">
    <property type="entry name" value="RCC1_1"/>
    <property type="match status" value="1"/>
</dbReference>
<dbReference type="GO" id="GO:0005737">
    <property type="term" value="C:cytoplasm"/>
    <property type="evidence" value="ECO:0007669"/>
    <property type="project" value="TreeGrafter"/>
</dbReference>
<dbReference type="PROSITE" id="PS00626">
    <property type="entry name" value="RCC1_2"/>
    <property type="match status" value="3"/>
</dbReference>
<accession>A0A179GL72</accession>
<dbReference type="AlphaFoldDB" id="A0A179GL72"/>
<dbReference type="SUPFAM" id="SSF50985">
    <property type="entry name" value="RCC1/BLIP-II"/>
    <property type="match status" value="1"/>
</dbReference>
<feature type="repeat" description="RCC1" evidence="3">
    <location>
        <begin position="265"/>
        <end position="318"/>
    </location>
</feature>
<evidence type="ECO:0000259" key="5">
    <source>
        <dbReference type="Pfam" id="PF25390"/>
    </source>
</evidence>
<protein>
    <submittedName>
        <fullName evidence="6">Regulator of chromosome condensation</fullName>
    </submittedName>
</protein>
<dbReference type="EMBL" id="LSBH01000005">
    <property type="protein sequence ID" value="OAQ78542.1"/>
    <property type="molecule type" value="Genomic_DNA"/>
</dbReference>
<organism evidence="6 7">
    <name type="scientific">Purpureocillium lilacinum</name>
    <name type="common">Paecilomyces lilacinus</name>
    <dbReference type="NCBI Taxonomy" id="33203"/>
    <lineage>
        <taxon>Eukaryota</taxon>
        <taxon>Fungi</taxon>
        <taxon>Dikarya</taxon>
        <taxon>Ascomycota</taxon>
        <taxon>Pezizomycotina</taxon>
        <taxon>Sordariomycetes</taxon>
        <taxon>Hypocreomycetidae</taxon>
        <taxon>Hypocreales</taxon>
        <taxon>Ophiocordycipitaceae</taxon>
        <taxon>Purpureocillium</taxon>
    </lineage>
</organism>
<name>A0A179GL72_PURLI</name>